<dbReference type="Proteomes" id="UP001196413">
    <property type="component" value="Unassembled WGS sequence"/>
</dbReference>
<gene>
    <name evidence="1" type="ORF">KIN20_001537</name>
</gene>
<evidence type="ECO:0000313" key="1">
    <source>
        <dbReference type="EMBL" id="KAJ1346657.1"/>
    </source>
</evidence>
<reference evidence="1" key="1">
    <citation type="submission" date="2021-06" db="EMBL/GenBank/DDBJ databases">
        <title>Parelaphostrongylus tenuis whole genome reference sequence.</title>
        <authorList>
            <person name="Garwood T.J."/>
            <person name="Larsen P.A."/>
            <person name="Fountain-Jones N.M."/>
            <person name="Garbe J.R."/>
            <person name="Macchietto M.G."/>
            <person name="Kania S.A."/>
            <person name="Gerhold R.W."/>
            <person name="Richards J.E."/>
            <person name="Wolf T.M."/>
        </authorList>
    </citation>
    <scope>NUCLEOTIDE SEQUENCE</scope>
    <source>
        <strain evidence="1">MNPRO001-30</strain>
        <tissue evidence="1">Meninges</tissue>
    </source>
</reference>
<keyword evidence="2" id="KW-1185">Reference proteome</keyword>
<accession>A0AAD5MCP7</accession>
<name>A0AAD5MCP7_PARTN</name>
<comment type="caution">
    <text evidence="1">The sequence shown here is derived from an EMBL/GenBank/DDBJ whole genome shotgun (WGS) entry which is preliminary data.</text>
</comment>
<sequence>MQLISSKAHGSFEGLKRRYHQLVKGLFNFEEPKMKVALRITCEHWELTATGFALPVAMVYTEMHMVSGRVTGIATSKERAQAFVQLVVIQTFYTILLKTSSKRVANEYDYAVWGP</sequence>
<proteinExistence type="predicted"/>
<protein>
    <submittedName>
        <fullName evidence="1">Uncharacterized protein</fullName>
    </submittedName>
</protein>
<dbReference type="EMBL" id="JAHQIW010000203">
    <property type="protein sequence ID" value="KAJ1346657.1"/>
    <property type="molecule type" value="Genomic_DNA"/>
</dbReference>
<dbReference type="AlphaFoldDB" id="A0AAD5MCP7"/>
<organism evidence="1 2">
    <name type="scientific">Parelaphostrongylus tenuis</name>
    <name type="common">Meningeal worm</name>
    <dbReference type="NCBI Taxonomy" id="148309"/>
    <lineage>
        <taxon>Eukaryota</taxon>
        <taxon>Metazoa</taxon>
        <taxon>Ecdysozoa</taxon>
        <taxon>Nematoda</taxon>
        <taxon>Chromadorea</taxon>
        <taxon>Rhabditida</taxon>
        <taxon>Rhabditina</taxon>
        <taxon>Rhabditomorpha</taxon>
        <taxon>Strongyloidea</taxon>
        <taxon>Metastrongylidae</taxon>
        <taxon>Parelaphostrongylus</taxon>
    </lineage>
</organism>
<evidence type="ECO:0000313" key="2">
    <source>
        <dbReference type="Proteomes" id="UP001196413"/>
    </source>
</evidence>